<feature type="compositionally biased region" description="Pro residues" evidence="1">
    <location>
        <begin position="46"/>
        <end position="147"/>
    </location>
</feature>
<dbReference type="EMBL" id="CP003607">
    <property type="protein sequence ID" value="AFY85258.1"/>
    <property type="molecule type" value="Genomic_DNA"/>
</dbReference>
<dbReference type="STRING" id="56110.Oscil6304_5787"/>
<sequence>MNHKFLYQYCAVGLGLCGVIFLSAYPVQAQAQSPVSGSMMGSEIVPPPPIAPAPQITPPPVVEPAPVQPPPVVEPAPVQPPPVQPAPVQPPPVVEPAPVQPPPVQPAPVQPPPVQPPPVQPPSVQPAPVQPPPVLEPTQVQPPPIPTETPSVPSTSGGSETNPSSGLQGQEGVITTTGDIGGFGSGTGSQTVFAGRGDAQSAVNEAGNNVLAQLNAGNLNAVSGASVSFEAQQLVAAVLTTGEVNSVNALSTALSSTPGAPSVEATRRLASKLARLLADGQVNAEELLDAIRSYNEMIQQSNSEFLRNPPAELLAIQVALSRLIEAAGVG</sequence>
<name>K9TS82_9CYAN</name>
<feature type="compositionally biased region" description="Low complexity" evidence="1">
    <location>
        <begin position="148"/>
        <end position="161"/>
    </location>
</feature>
<dbReference type="RefSeq" id="WP_015151864.1">
    <property type="nucleotide sequence ID" value="NC_019693.1"/>
</dbReference>
<gene>
    <name evidence="3" type="ORF">Oscil6304_5787</name>
</gene>
<feature type="signal peptide" evidence="2">
    <location>
        <begin position="1"/>
        <end position="31"/>
    </location>
</feature>
<reference evidence="3 4" key="1">
    <citation type="submission" date="2012-06" db="EMBL/GenBank/DDBJ databases">
        <title>Finished chromosome of genome of Oscillatoria acuminata PCC 6304.</title>
        <authorList>
            <consortium name="US DOE Joint Genome Institute"/>
            <person name="Gugger M."/>
            <person name="Coursin T."/>
            <person name="Rippka R."/>
            <person name="Tandeau De Marsac N."/>
            <person name="Huntemann M."/>
            <person name="Wei C.-L."/>
            <person name="Han J."/>
            <person name="Detter J.C."/>
            <person name="Han C."/>
            <person name="Tapia R."/>
            <person name="Davenport K."/>
            <person name="Daligault H."/>
            <person name="Erkkila T."/>
            <person name="Gu W."/>
            <person name="Munk A.C.C."/>
            <person name="Teshima H."/>
            <person name="Xu Y."/>
            <person name="Chain P."/>
            <person name="Chen A."/>
            <person name="Krypides N."/>
            <person name="Mavromatis K."/>
            <person name="Markowitz V."/>
            <person name="Szeto E."/>
            <person name="Ivanova N."/>
            <person name="Mikhailova N."/>
            <person name="Ovchinnikova G."/>
            <person name="Pagani I."/>
            <person name="Pati A."/>
            <person name="Goodwin L."/>
            <person name="Peters L."/>
            <person name="Pitluck S."/>
            <person name="Woyke T."/>
            <person name="Kerfeld C."/>
        </authorList>
    </citation>
    <scope>NUCLEOTIDE SEQUENCE [LARGE SCALE GENOMIC DNA]</scope>
    <source>
        <strain evidence="3 4">PCC 6304</strain>
    </source>
</reference>
<keyword evidence="2" id="KW-0732">Signal</keyword>
<evidence type="ECO:0000313" key="4">
    <source>
        <dbReference type="Proteomes" id="UP000010367"/>
    </source>
</evidence>
<dbReference type="InParanoid" id="K9TS82"/>
<dbReference type="AlphaFoldDB" id="K9TS82"/>
<dbReference type="KEGG" id="oac:Oscil6304_5787"/>
<accession>K9TS82</accession>
<dbReference type="HOGENOM" id="CLU_841553_0_0_3"/>
<evidence type="ECO:0000256" key="2">
    <source>
        <dbReference type="SAM" id="SignalP"/>
    </source>
</evidence>
<protein>
    <submittedName>
        <fullName evidence="3">Uncharacterized protein</fullName>
    </submittedName>
</protein>
<dbReference type="OrthoDB" id="9941971at2"/>
<organism evidence="3 4">
    <name type="scientific">Oscillatoria acuminata PCC 6304</name>
    <dbReference type="NCBI Taxonomy" id="56110"/>
    <lineage>
        <taxon>Bacteria</taxon>
        <taxon>Bacillati</taxon>
        <taxon>Cyanobacteriota</taxon>
        <taxon>Cyanophyceae</taxon>
        <taxon>Oscillatoriophycideae</taxon>
        <taxon>Oscillatoriales</taxon>
        <taxon>Oscillatoriaceae</taxon>
        <taxon>Oscillatoria</taxon>
    </lineage>
</organism>
<feature type="region of interest" description="Disordered" evidence="1">
    <location>
        <begin position="46"/>
        <end position="192"/>
    </location>
</feature>
<proteinExistence type="predicted"/>
<evidence type="ECO:0000313" key="3">
    <source>
        <dbReference type="EMBL" id="AFY85258.1"/>
    </source>
</evidence>
<evidence type="ECO:0000256" key="1">
    <source>
        <dbReference type="SAM" id="MobiDB-lite"/>
    </source>
</evidence>
<dbReference type="PATRIC" id="fig|56110.3.peg.7105"/>
<dbReference type="PRINTS" id="PR01217">
    <property type="entry name" value="PRICHEXTENSN"/>
</dbReference>
<dbReference type="Proteomes" id="UP000010367">
    <property type="component" value="Chromosome"/>
</dbReference>
<keyword evidence="4" id="KW-1185">Reference proteome</keyword>
<feature type="chain" id="PRO_5003936041" evidence="2">
    <location>
        <begin position="32"/>
        <end position="330"/>
    </location>
</feature>